<dbReference type="GO" id="GO:0000922">
    <property type="term" value="C:spindle pole"/>
    <property type="evidence" value="ECO:0007669"/>
    <property type="project" value="TreeGrafter"/>
</dbReference>
<proteinExistence type="predicted"/>
<dbReference type="CDD" id="cd21223">
    <property type="entry name" value="CH_ASPM_rpt1"/>
    <property type="match status" value="1"/>
</dbReference>
<dbReference type="GO" id="GO:0051295">
    <property type="term" value="P:establishment of meiotic spindle localization"/>
    <property type="evidence" value="ECO:0007669"/>
    <property type="project" value="TreeGrafter"/>
</dbReference>
<dbReference type="GO" id="GO:0007051">
    <property type="term" value="P:spindle organization"/>
    <property type="evidence" value="ECO:0007669"/>
    <property type="project" value="TreeGrafter"/>
</dbReference>
<comment type="caution">
    <text evidence="7">The sequence shown here is derived from an EMBL/GenBank/DDBJ whole genome shotgun (WGS) entry which is preliminary data.</text>
</comment>
<dbReference type="Gene3D" id="1.25.10.10">
    <property type="entry name" value="Leucine-rich Repeat Variant"/>
    <property type="match status" value="1"/>
</dbReference>
<dbReference type="PROSITE" id="PS50021">
    <property type="entry name" value="CH"/>
    <property type="match status" value="1"/>
</dbReference>
<evidence type="ECO:0000256" key="3">
    <source>
        <dbReference type="ARBA" id="ARBA00022737"/>
    </source>
</evidence>
<dbReference type="InterPro" id="IPR016024">
    <property type="entry name" value="ARM-type_fold"/>
</dbReference>
<dbReference type="SMART" id="SM00015">
    <property type="entry name" value="IQ"/>
    <property type="match status" value="4"/>
</dbReference>
<organism evidence="7 8">
    <name type="scientific">Cymbomonas tetramitiformis</name>
    <dbReference type="NCBI Taxonomy" id="36881"/>
    <lineage>
        <taxon>Eukaryota</taxon>
        <taxon>Viridiplantae</taxon>
        <taxon>Chlorophyta</taxon>
        <taxon>Pyramimonadophyceae</taxon>
        <taxon>Pyramimonadales</taxon>
        <taxon>Pyramimonadaceae</taxon>
        <taxon>Cymbomonas</taxon>
    </lineage>
</organism>
<dbReference type="SUPFAM" id="SSF47576">
    <property type="entry name" value="Calponin-homology domain, CH-domain"/>
    <property type="match status" value="1"/>
</dbReference>
<evidence type="ECO:0000256" key="1">
    <source>
        <dbReference type="ARBA" id="ARBA00004496"/>
    </source>
</evidence>
<dbReference type="InterPro" id="IPR001715">
    <property type="entry name" value="CH_dom"/>
</dbReference>
<gene>
    <name evidence="7" type="ORF">CYMTET_49902</name>
</gene>
<evidence type="ECO:0000256" key="4">
    <source>
        <dbReference type="ARBA" id="ARBA00022860"/>
    </source>
</evidence>
<reference evidence="7 8" key="1">
    <citation type="journal article" date="2015" name="Genome Biol. Evol.">
        <title>Comparative Genomics of a Bacterivorous Green Alga Reveals Evolutionary Causalities and Consequences of Phago-Mixotrophic Mode of Nutrition.</title>
        <authorList>
            <person name="Burns J.A."/>
            <person name="Paasch A."/>
            <person name="Narechania A."/>
            <person name="Kim E."/>
        </authorList>
    </citation>
    <scope>NUCLEOTIDE SEQUENCE [LARGE SCALE GENOMIC DNA]</scope>
    <source>
        <strain evidence="7 8">PLY_AMNH</strain>
    </source>
</reference>
<dbReference type="GO" id="GO:0000278">
    <property type="term" value="P:mitotic cell cycle"/>
    <property type="evidence" value="ECO:0007669"/>
    <property type="project" value="TreeGrafter"/>
</dbReference>
<dbReference type="GO" id="GO:0005737">
    <property type="term" value="C:cytoplasm"/>
    <property type="evidence" value="ECO:0007669"/>
    <property type="project" value="UniProtKB-SubCell"/>
</dbReference>
<dbReference type="PANTHER" id="PTHR22706">
    <property type="entry name" value="ASSEMBLY FACTOR FOR SPINDLE MICROTUBULES"/>
    <property type="match status" value="1"/>
</dbReference>
<dbReference type="AlphaFoldDB" id="A0AAE0BP73"/>
<evidence type="ECO:0000256" key="2">
    <source>
        <dbReference type="ARBA" id="ARBA00022490"/>
    </source>
</evidence>
<keyword evidence="2" id="KW-0963">Cytoplasm</keyword>
<dbReference type="InterPro" id="IPR036872">
    <property type="entry name" value="CH_dom_sf"/>
</dbReference>
<protein>
    <recommendedName>
        <fullName evidence="6">Calponin-homology (CH) domain-containing protein</fullName>
    </recommendedName>
</protein>
<dbReference type="GO" id="GO:0005516">
    <property type="term" value="F:calmodulin binding"/>
    <property type="evidence" value="ECO:0007669"/>
    <property type="project" value="UniProtKB-KW"/>
</dbReference>
<keyword evidence="3" id="KW-0677">Repeat</keyword>
<evidence type="ECO:0000259" key="6">
    <source>
        <dbReference type="PROSITE" id="PS50021"/>
    </source>
</evidence>
<sequence length="933" mass="103012">RDGNGVRVTLLCGVDADSMRAVRRATDGGMAHVPLLFCVDADLKSSSAVAYALLHDSMHGEGDLLRHVGFMGYKLTEAQGRELEYDYSVTSLALDMRDGARLCKMVEVLSKDASSVRQRQIPATCHALKLHNNKVALAAMSAAGLPLCEGPELEAYATKAADLVSGHREKTLGILWKMMWHWQLPQLLDLDELRAEIAQLEQGSPQQCPPLTEMETRLDTYMDSEILTLLLWWSQAVVARYDARVVNFTSSLADGRVLCLLLHYYLGEAVVHQEDIRGPMSSGALSAEEAFGNGPHEESDTESECDLPWTAKFNMAALPPEEQEALKARRDHNFQLLHTCLRYLGGVPELLHTDDLDHTTPDEKVGICMMAFLCARLLDQQREVQAVVRIQRMWRNYHQGGPGACLTRWKAAIAVVGKVWGVYHGGCEQRSRALKKKAAKMKKARNYAAVLIQAAQRGRAARQLCMTMQGQRAGVRMHLARARFQKLRMAAVGIQAAQRGRAARQLRMTMLEQRARAATHVQAGAGVRMHLARARFQKLRMAAVGIRAGRSARGVLRGSCANSDAGGPVVRARPTCRLGVRMPGSNPLQKLRISSGQASEAAPTRACREAAAHDDAEAEARAATHVQAEAGVRMHLARTLPEAADGGGYQRRGAAQACRGQLRMTMQGQGGGLQHVQAGLWLSSSKQYPAALRIQAHWRGHLTRCHRSFSRPRADALRQLRARLREATRRARADVTLQLGYRTRSALTILLRSRKVTEVLNACAALDSATEHSLVCCALVTDRSAVPILLKFLGTCNRSKPHLQLLRHGLRIIEHVCSRPRLISHVALCPDIVDGLLNLLQMYRDIDDVFSIAAGVLHRVCMHPSVNIKKGQAKIILKRLESLTTLFNRKVELERKHVGSSHHMGKEANGRLASVSHQLDVLSSIIFQVMKMG</sequence>
<dbReference type="PROSITE" id="PS50096">
    <property type="entry name" value="IQ"/>
    <property type="match status" value="3"/>
</dbReference>
<feature type="domain" description="Calponin-homology (CH)" evidence="6">
    <location>
        <begin position="58"/>
        <end position="183"/>
    </location>
</feature>
<dbReference type="InterPro" id="IPR011989">
    <property type="entry name" value="ARM-like"/>
</dbReference>
<comment type="subcellular location">
    <subcellularLocation>
        <location evidence="1">Cytoplasm</location>
    </subcellularLocation>
</comment>
<accession>A0AAE0BP73</accession>
<keyword evidence="8" id="KW-1185">Reference proteome</keyword>
<feature type="region of interest" description="Disordered" evidence="5">
    <location>
        <begin position="581"/>
        <end position="603"/>
    </location>
</feature>
<name>A0AAE0BP73_9CHLO</name>
<feature type="compositionally biased region" description="Polar residues" evidence="5">
    <location>
        <begin position="586"/>
        <end position="598"/>
    </location>
</feature>
<dbReference type="PANTHER" id="PTHR22706:SF1">
    <property type="entry name" value="ASSEMBLY FACTOR FOR SPINDLE MICROTUBULES"/>
    <property type="match status" value="1"/>
</dbReference>
<evidence type="ECO:0000313" key="8">
    <source>
        <dbReference type="Proteomes" id="UP001190700"/>
    </source>
</evidence>
<dbReference type="EMBL" id="LGRX02033699">
    <property type="protein sequence ID" value="KAK3240251.1"/>
    <property type="molecule type" value="Genomic_DNA"/>
</dbReference>
<dbReference type="InterPro" id="IPR051185">
    <property type="entry name" value="ASPM"/>
</dbReference>
<dbReference type="CDD" id="cd21224">
    <property type="entry name" value="CH_ASPM_rpt2"/>
    <property type="match status" value="1"/>
</dbReference>
<evidence type="ECO:0000256" key="5">
    <source>
        <dbReference type="SAM" id="MobiDB-lite"/>
    </source>
</evidence>
<dbReference type="InterPro" id="IPR000048">
    <property type="entry name" value="IQ_motif_EF-hand-BS"/>
</dbReference>
<dbReference type="Proteomes" id="UP001190700">
    <property type="component" value="Unassembled WGS sequence"/>
</dbReference>
<evidence type="ECO:0000313" key="7">
    <source>
        <dbReference type="EMBL" id="KAK3240251.1"/>
    </source>
</evidence>
<dbReference type="SUPFAM" id="SSF48371">
    <property type="entry name" value="ARM repeat"/>
    <property type="match status" value="1"/>
</dbReference>
<feature type="non-terminal residue" evidence="7">
    <location>
        <position position="1"/>
    </location>
</feature>
<dbReference type="Pfam" id="PF00612">
    <property type="entry name" value="IQ"/>
    <property type="match status" value="1"/>
</dbReference>
<keyword evidence="4" id="KW-0112">Calmodulin-binding</keyword>
<dbReference type="Gene3D" id="1.10.418.10">
    <property type="entry name" value="Calponin-like domain"/>
    <property type="match status" value="2"/>
</dbReference>
<dbReference type="Pfam" id="PF00307">
    <property type="entry name" value="CH"/>
    <property type="match status" value="1"/>
</dbReference>